<proteinExistence type="predicted"/>
<dbReference type="AlphaFoldDB" id="A0A1T5GIF5"/>
<protein>
    <submittedName>
        <fullName evidence="1">Uncharacterized protein</fullName>
    </submittedName>
</protein>
<gene>
    <name evidence="1" type="ORF">SAMN05660841_04103</name>
</gene>
<feature type="non-terminal residue" evidence="1">
    <location>
        <position position="76"/>
    </location>
</feature>
<accession>A0A1T5GIF5</accession>
<reference evidence="2" key="1">
    <citation type="submission" date="2017-02" db="EMBL/GenBank/DDBJ databases">
        <authorList>
            <person name="Varghese N."/>
            <person name="Submissions S."/>
        </authorList>
    </citation>
    <scope>NUCLEOTIDE SEQUENCE [LARGE SCALE GENOMIC DNA]</scope>
    <source>
        <strain evidence="2">DSM 24091</strain>
    </source>
</reference>
<keyword evidence="2" id="KW-1185">Reference proteome</keyword>
<name>A0A1T5GIF5_9SPHI</name>
<evidence type="ECO:0000313" key="1">
    <source>
        <dbReference type="EMBL" id="SKC08179.1"/>
    </source>
</evidence>
<sequence>MFYLALALLCGQTVSDTANVDFIAQKYPIQVVDQGHASTVNTHTNRPSHLPIPPIVYCSLLVDQEQGTGGDRGNTP</sequence>
<dbReference type="RefSeq" id="WP_176141154.1">
    <property type="nucleotide sequence ID" value="NZ_FUZF01000026.1"/>
</dbReference>
<dbReference type="Proteomes" id="UP000190150">
    <property type="component" value="Unassembled WGS sequence"/>
</dbReference>
<evidence type="ECO:0000313" key="2">
    <source>
        <dbReference type="Proteomes" id="UP000190150"/>
    </source>
</evidence>
<organism evidence="1 2">
    <name type="scientific">Sphingobacterium nematocida</name>
    <dbReference type="NCBI Taxonomy" id="1513896"/>
    <lineage>
        <taxon>Bacteria</taxon>
        <taxon>Pseudomonadati</taxon>
        <taxon>Bacteroidota</taxon>
        <taxon>Sphingobacteriia</taxon>
        <taxon>Sphingobacteriales</taxon>
        <taxon>Sphingobacteriaceae</taxon>
        <taxon>Sphingobacterium</taxon>
    </lineage>
</organism>
<dbReference type="EMBL" id="FUZF01000026">
    <property type="protein sequence ID" value="SKC08179.1"/>
    <property type="molecule type" value="Genomic_DNA"/>
</dbReference>